<keyword evidence="1" id="KW-0812">Transmembrane</keyword>
<feature type="transmembrane region" description="Helical" evidence="1">
    <location>
        <begin position="12"/>
        <end position="30"/>
    </location>
</feature>
<protein>
    <recommendedName>
        <fullName evidence="4">Transmembrane protein</fullName>
    </recommendedName>
</protein>
<evidence type="ECO:0008006" key="4">
    <source>
        <dbReference type="Google" id="ProtNLM"/>
    </source>
</evidence>
<dbReference type="Proteomes" id="UP000265566">
    <property type="component" value="Chromosome 1"/>
</dbReference>
<organism evidence="2 3">
    <name type="scientific">Medicago truncatula</name>
    <name type="common">Barrel medic</name>
    <name type="synonym">Medicago tribuloides</name>
    <dbReference type="NCBI Taxonomy" id="3880"/>
    <lineage>
        <taxon>Eukaryota</taxon>
        <taxon>Viridiplantae</taxon>
        <taxon>Streptophyta</taxon>
        <taxon>Embryophyta</taxon>
        <taxon>Tracheophyta</taxon>
        <taxon>Spermatophyta</taxon>
        <taxon>Magnoliopsida</taxon>
        <taxon>eudicotyledons</taxon>
        <taxon>Gunneridae</taxon>
        <taxon>Pentapetalae</taxon>
        <taxon>rosids</taxon>
        <taxon>fabids</taxon>
        <taxon>Fabales</taxon>
        <taxon>Fabaceae</taxon>
        <taxon>Papilionoideae</taxon>
        <taxon>50 kb inversion clade</taxon>
        <taxon>NPAAA clade</taxon>
        <taxon>Hologalegina</taxon>
        <taxon>IRL clade</taxon>
        <taxon>Trifolieae</taxon>
        <taxon>Medicago</taxon>
    </lineage>
</organism>
<accession>A0A396JJD3</accession>
<keyword evidence="1" id="KW-1133">Transmembrane helix</keyword>
<comment type="caution">
    <text evidence="2">The sequence shown here is derived from an EMBL/GenBank/DDBJ whole genome shotgun (WGS) entry which is preliminary data.</text>
</comment>
<evidence type="ECO:0000256" key="1">
    <source>
        <dbReference type="SAM" id="Phobius"/>
    </source>
</evidence>
<reference evidence="3" key="1">
    <citation type="journal article" date="2018" name="Nat. Plants">
        <title>Whole-genome landscape of Medicago truncatula symbiotic genes.</title>
        <authorList>
            <person name="Pecrix Y."/>
            <person name="Staton S.E."/>
            <person name="Sallet E."/>
            <person name="Lelandais-Briere C."/>
            <person name="Moreau S."/>
            <person name="Carrere S."/>
            <person name="Blein T."/>
            <person name="Jardinaud M.F."/>
            <person name="Latrasse D."/>
            <person name="Zouine M."/>
            <person name="Zahm M."/>
            <person name="Kreplak J."/>
            <person name="Mayjonade B."/>
            <person name="Satge C."/>
            <person name="Perez M."/>
            <person name="Cauet S."/>
            <person name="Marande W."/>
            <person name="Chantry-Darmon C."/>
            <person name="Lopez-Roques C."/>
            <person name="Bouchez O."/>
            <person name="Berard A."/>
            <person name="Debelle F."/>
            <person name="Munos S."/>
            <person name="Bendahmane A."/>
            <person name="Berges H."/>
            <person name="Niebel A."/>
            <person name="Buitink J."/>
            <person name="Frugier F."/>
            <person name="Benhamed M."/>
            <person name="Crespi M."/>
            <person name="Gouzy J."/>
            <person name="Gamas P."/>
        </authorList>
    </citation>
    <scope>NUCLEOTIDE SEQUENCE [LARGE SCALE GENOMIC DNA]</scope>
    <source>
        <strain evidence="3">cv. Jemalong A17</strain>
    </source>
</reference>
<gene>
    <name evidence="2" type="ORF">MtrunA17_Chr1g0148591</name>
</gene>
<sequence length="85" mass="10044">MQRKKMVKTLKFVNVIIFFLSLFLSAHNFFLVAQNIDGKVKTLVTLQDFVFFFVLVVVLLRALFFFFFIGLVVRCDSLWLYVVLK</sequence>
<dbReference type="AlphaFoldDB" id="A0A396JJD3"/>
<dbReference type="Gramene" id="rna256">
    <property type="protein sequence ID" value="RHN76871.1"/>
    <property type="gene ID" value="gene256"/>
</dbReference>
<proteinExistence type="predicted"/>
<feature type="transmembrane region" description="Helical" evidence="1">
    <location>
        <begin position="50"/>
        <end position="73"/>
    </location>
</feature>
<evidence type="ECO:0000313" key="2">
    <source>
        <dbReference type="EMBL" id="RHN76871.1"/>
    </source>
</evidence>
<name>A0A396JJD3_MEDTR</name>
<evidence type="ECO:0000313" key="3">
    <source>
        <dbReference type="Proteomes" id="UP000265566"/>
    </source>
</evidence>
<keyword evidence="1" id="KW-0472">Membrane</keyword>
<dbReference type="EMBL" id="PSQE01000001">
    <property type="protein sequence ID" value="RHN76871.1"/>
    <property type="molecule type" value="Genomic_DNA"/>
</dbReference>